<protein>
    <recommendedName>
        <fullName evidence="3">SGNH hydrolase-type esterase domain-containing protein</fullName>
    </recommendedName>
</protein>
<dbReference type="SUPFAM" id="SSF52266">
    <property type="entry name" value="SGNH hydrolase"/>
    <property type="match status" value="1"/>
</dbReference>
<keyword evidence="2" id="KW-0812">Transmembrane</keyword>
<sequence length="327" mass="35565">MPENHGSTVTVPGAAGRITRRGRGVAVIVVALLLIGGLALAALWSSGSGGFTGERPPGGARPSPSPTPPWDRHPDSVAAVGDSITQGFDACSLLADCTRASWVTGTDPGVRSLASRLIDDAPSRHSWNFAVSGSVMADLPAQMERAARKRPELVTVLAGANDACRPTVEQMTPVSELRADFRSALRTLHTARPKTQVYVASLPDLKRLWSQGRSDPWGARVWGLGICQSMLRDPQSTTPAARERRQQVHERVIAYNSALEQECARFLRCRYDGGAVFRYRFTKKEVSRWDWFHPSKAGQRKLAELAYRGITARQPASASRDFGQPSP</sequence>
<evidence type="ECO:0000256" key="1">
    <source>
        <dbReference type="SAM" id="MobiDB-lite"/>
    </source>
</evidence>
<dbReference type="InterPro" id="IPR036514">
    <property type="entry name" value="SGNH_hydro_sf"/>
</dbReference>
<dbReference type="PANTHER" id="PTHR30383">
    <property type="entry name" value="THIOESTERASE 1/PROTEASE 1/LYSOPHOSPHOLIPASE L1"/>
    <property type="match status" value="1"/>
</dbReference>
<reference evidence="4 5" key="1">
    <citation type="journal article" date="2016" name="Front. Microbiol.">
        <title>Comparative Genomics Analysis of Streptomyces Species Reveals Their Adaptation to the Marine Environment and Their Diversity at the Genomic Level.</title>
        <authorList>
            <person name="Tian X."/>
            <person name="Zhang Z."/>
            <person name="Yang T."/>
            <person name="Chen M."/>
            <person name="Li J."/>
            <person name="Chen F."/>
            <person name="Yang J."/>
            <person name="Li W."/>
            <person name="Zhang B."/>
            <person name="Zhang Z."/>
            <person name="Wu J."/>
            <person name="Zhang C."/>
            <person name="Long L."/>
            <person name="Xiao J."/>
        </authorList>
    </citation>
    <scope>NUCLEOTIDE SEQUENCE [LARGE SCALE GENOMIC DNA]</scope>
    <source>
        <strain evidence="4 5">SCSIO 10429</strain>
    </source>
</reference>
<gene>
    <name evidence="4" type="ORF">AN218_09590</name>
</gene>
<dbReference type="InterPro" id="IPR051532">
    <property type="entry name" value="Ester_Hydrolysis_Enzymes"/>
</dbReference>
<feature type="transmembrane region" description="Helical" evidence="2">
    <location>
        <begin position="25"/>
        <end position="44"/>
    </location>
</feature>
<dbReference type="PANTHER" id="PTHR30383:SF5">
    <property type="entry name" value="SGNH HYDROLASE-TYPE ESTERASE DOMAIN-CONTAINING PROTEIN"/>
    <property type="match status" value="1"/>
</dbReference>
<dbReference type="Gene3D" id="3.40.50.1110">
    <property type="entry name" value="SGNH hydrolase"/>
    <property type="match status" value="1"/>
</dbReference>
<evidence type="ECO:0000259" key="3">
    <source>
        <dbReference type="Pfam" id="PF13472"/>
    </source>
</evidence>
<dbReference type="AlphaFoldDB" id="A0A1E7L7L3"/>
<keyword evidence="5" id="KW-1185">Reference proteome</keyword>
<keyword evidence="2" id="KW-1133">Transmembrane helix</keyword>
<name>A0A1E7L7L3_9ACTN</name>
<dbReference type="Pfam" id="PF13472">
    <property type="entry name" value="Lipase_GDSL_2"/>
    <property type="match status" value="1"/>
</dbReference>
<dbReference type="RefSeq" id="WP_070016347.1">
    <property type="nucleotide sequence ID" value="NZ_LJGW01000157.1"/>
</dbReference>
<dbReference type="InterPro" id="IPR013830">
    <property type="entry name" value="SGNH_hydro"/>
</dbReference>
<keyword evidence="2" id="KW-0472">Membrane</keyword>
<feature type="region of interest" description="Disordered" evidence="1">
    <location>
        <begin position="51"/>
        <end position="74"/>
    </location>
</feature>
<dbReference type="CDD" id="cd01832">
    <property type="entry name" value="SGNH_hydrolase_like_1"/>
    <property type="match status" value="1"/>
</dbReference>
<accession>A0A1E7L7L3</accession>
<proteinExistence type="predicted"/>
<evidence type="ECO:0000313" key="4">
    <source>
        <dbReference type="EMBL" id="OEV12158.1"/>
    </source>
</evidence>
<dbReference type="GO" id="GO:0004622">
    <property type="term" value="F:phosphatidylcholine lysophospholipase activity"/>
    <property type="evidence" value="ECO:0007669"/>
    <property type="project" value="TreeGrafter"/>
</dbReference>
<organism evidence="4 5">
    <name type="scientific">Streptomyces nanshensis</name>
    <dbReference type="NCBI Taxonomy" id="518642"/>
    <lineage>
        <taxon>Bacteria</taxon>
        <taxon>Bacillati</taxon>
        <taxon>Actinomycetota</taxon>
        <taxon>Actinomycetes</taxon>
        <taxon>Kitasatosporales</taxon>
        <taxon>Streptomycetaceae</taxon>
        <taxon>Streptomyces</taxon>
    </lineage>
</organism>
<evidence type="ECO:0000256" key="2">
    <source>
        <dbReference type="SAM" id="Phobius"/>
    </source>
</evidence>
<dbReference type="EMBL" id="LJGW01000157">
    <property type="protein sequence ID" value="OEV12158.1"/>
    <property type="molecule type" value="Genomic_DNA"/>
</dbReference>
<evidence type="ECO:0000313" key="5">
    <source>
        <dbReference type="Proteomes" id="UP000176005"/>
    </source>
</evidence>
<dbReference type="PATRIC" id="fig|518642.10.peg.1939"/>
<feature type="domain" description="SGNH hydrolase-type esterase" evidence="3">
    <location>
        <begin position="79"/>
        <end position="300"/>
    </location>
</feature>
<dbReference type="Proteomes" id="UP000176005">
    <property type="component" value="Unassembled WGS sequence"/>
</dbReference>
<comment type="caution">
    <text evidence="4">The sequence shown here is derived from an EMBL/GenBank/DDBJ whole genome shotgun (WGS) entry which is preliminary data.</text>
</comment>